<proteinExistence type="predicted"/>
<feature type="compositionally biased region" description="Basic and acidic residues" evidence="1">
    <location>
        <begin position="31"/>
        <end position="60"/>
    </location>
</feature>
<reference evidence="2" key="1">
    <citation type="submission" date="2020-02" db="EMBL/GenBank/DDBJ databases">
        <authorList>
            <person name="Meier V. D."/>
        </authorList>
    </citation>
    <scope>NUCLEOTIDE SEQUENCE</scope>
    <source>
        <strain evidence="2">AVDCRST_MAG88</strain>
    </source>
</reference>
<feature type="non-terminal residue" evidence="2">
    <location>
        <position position="1"/>
    </location>
</feature>
<feature type="compositionally biased region" description="Basic residues" evidence="1">
    <location>
        <begin position="80"/>
        <end position="90"/>
    </location>
</feature>
<dbReference type="AlphaFoldDB" id="A0A6J4VS66"/>
<feature type="region of interest" description="Disordered" evidence="1">
    <location>
        <begin position="1"/>
        <end position="111"/>
    </location>
</feature>
<feature type="compositionally biased region" description="Basic residues" evidence="1">
    <location>
        <begin position="1"/>
        <end position="13"/>
    </location>
</feature>
<organism evidence="2">
    <name type="scientific">uncultured Thermomicrobiales bacterium</name>
    <dbReference type="NCBI Taxonomy" id="1645740"/>
    <lineage>
        <taxon>Bacteria</taxon>
        <taxon>Pseudomonadati</taxon>
        <taxon>Thermomicrobiota</taxon>
        <taxon>Thermomicrobia</taxon>
        <taxon>Thermomicrobiales</taxon>
        <taxon>environmental samples</taxon>
    </lineage>
</organism>
<protein>
    <submittedName>
        <fullName evidence="2">Uncharacterized protein</fullName>
    </submittedName>
</protein>
<gene>
    <name evidence="2" type="ORF">AVDCRST_MAG88-4230</name>
</gene>
<name>A0A6J4VS66_9BACT</name>
<evidence type="ECO:0000313" key="2">
    <source>
        <dbReference type="EMBL" id="CAA9587643.1"/>
    </source>
</evidence>
<accession>A0A6J4VS66</accession>
<evidence type="ECO:0000256" key="1">
    <source>
        <dbReference type="SAM" id="MobiDB-lite"/>
    </source>
</evidence>
<feature type="non-terminal residue" evidence="2">
    <location>
        <position position="111"/>
    </location>
</feature>
<sequence length="111" mass="11600">AARARTGHGRGRRGERWGAGASPHPGTIPRCRGDGHQAANHGRDHGDDDAANRRPAERGRHPQPLRGRRDAGAGAGGGRVRLRRQARRHGGPGGGDPSGRAAGRASRARPL</sequence>
<dbReference type="EMBL" id="CADCWM010001057">
    <property type="protein sequence ID" value="CAA9587643.1"/>
    <property type="molecule type" value="Genomic_DNA"/>
</dbReference>